<dbReference type="Proteomes" id="UP000234254">
    <property type="component" value="Unassembled WGS sequence"/>
</dbReference>
<dbReference type="Pfam" id="PF10354">
    <property type="entry name" value="BMT5-like"/>
    <property type="match status" value="1"/>
</dbReference>
<feature type="compositionally biased region" description="Acidic residues" evidence="1">
    <location>
        <begin position="249"/>
        <end position="272"/>
    </location>
</feature>
<dbReference type="AlphaFoldDB" id="A0A2I1D666"/>
<gene>
    <name evidence="3" type="ORF">P168DRAFT_309706</name>
</gene>
<evidence type="ECO:0000313" key="3">
    <source>
        <dbReference type="EMBL" id="PKY05370.1"/>
    </source>
</evidence>
<dbReference type="PANTHER" id="PTHR11538">
    <property type="entry name" value="PHENYLALANYL-TRNA SYNTHETASE"/>
    <property type="match status" value="1"/>
</dbReference>
<dbReference type="GeneID" id="36546853"/>
<dbReference type="OrthoDB" id="273345at2759"/>
<comment type="caution">
    <text evidence="3">The sequence shown here is derived from an EMBL/GenBank/DDBJ whole genome shotgun (WGS) entry which is preliminary data.</text>
</comment>
<reference evidence="3" key="1">
    <citation type="submission" date="2016-12" db="EMBL/GenBank/DDBJ databases">
        <title>The genomes of Aspergillus section Nigri reveals drivers in fungal speciation.</title>
        <authorList>
            <consortium name="DOE Joint Genome Institute"/>
            <person name="Vesth T.C."/>
            <person name="Nybo J."/>
            <person name="Theobald S."/>
            <person name="Brandl J."/>
            <person name="Frisvad J.C."/>
            <person name="Nielsen K.F."/>
            <person name="Lyhne E.K."/>
            <person name="Kogle M.E."/>
            <person name="Kuo A."/>
            <person name="Riley R."/>
            <person name="Clum A."/>
            <person name="Nolan M."/>
            <person name="Lipzen A."/>
            <person name="Salamov A."/>
            <person name="Henrissat B."/>
            <person name="Wiebenga A."/>
            <person name="De vries R.P."/>
            <person name="Grigoriev I.V."/>
            <person name="Mortensen U.H."/>
            <person name="Andersen M.R."/>
            <person name="Baker S.E."/>
        </authorList>
    </citation>
    <scope>NUCLEOTIDE SEQUENCE</scope>
    <source>
        <strain evidence="3">IBT 28561</strain>
    </source>
</reference>
<dbReference type="PANTHER" id="PTHR11538:SF26">
    <property type="entry name" value="FERREDOXIN-FOLD ANTICODON-BINDING DOMAIN-CONTAINING PROTEIN 1"/>
    <property type="match status" value="1"/>
</dbReference>
<feature type="region of interest" description="Disordered" evidence="1">
    <location>
        <begin position="248"/>
        <end position="285"/>
    </location>
</feature>
<feature type="compositionally biased region" description="Low complexity" evidence="1">
    <location>
        <begin position="26"/>
        <end position="53"/>
    </location>
</feature>
<sequence length="402" mass="44459">MNSFSRLSTTTAPSSQAKGKGGSGGNKNSNHGQGDVTSKSNQPQKKPSQQQRPIVPFGRKDRVLLIGEGDFSFARALVTQHRCKNVLATCYDDKETLYSKYPQAEQNVNDVLTAFAKTKDSSGANAEENDDQPEKQNQQNQRRHGPDVLFSVDARKLGASAGGGKDVRGGYHRKEPRLPAWVEAKRGAPSNAGGGGGPWDLICFNFPHVGGISTDVNRQVRANQELLVAFFKACVPLLSLPPVVHSEGVDDDEWEMSESESDLEESDEDDDQSQTGAKDITARTERKLRTDPGQILVTMFEREPYTLWNVKDLARHAGLRVVTSFKFPWASYEEYAHARTIGEIEGKNGGRGGWRGEDRDARMYVFEVKQDEKALKRSRSAKENMASKNKRSRHESGSEGDD</sequence>
<dbReference type="GO" id="GO:0070042">
    <property type="term" value="F:rRNA (uridine-N3-)-methyltransferase activity"/>
    <property type="evidence" value="ECO:0007669"/>
    <property type="project" value="InterPro"/>
</dbReference>
<proteinExistence type="predicted"/>
<evidence type="ECO:0000256" key="1">
    <source>
        <dbReference type="SAM" id="MobiDB-lite"/>
    </source>
</evidence>
<evidence type="ECO:0000259" key="2">
    <source>
        <dbReference type="Pfam" id="PF10354"/>
    </source>
</evidence>
<feature type="region of interest" description="Disordered" evidence="1">
    <location>
        <begin position="375"/>
        <end position="402"/>
    </location>
</feature>
<feature type="region of interest" description="Disordered" evidence="1">
    <location>
        <begin position="1"/>
        <end position="57"/>
    </location>
</feature>
<accession>A0A2I1D666</accession>
<organism evidence="3 4">
    <name type="scientific">Aspergillus campestris (strain IBT 28561)</name>
    <dbReference type="NCBI Taxonomy" id="1392248"/>
    <lineage>
        <taxon>Eukaryota</taxon>
        <taxon>Fungi</taxon>
        <taxon>Dikarya</taxon>
        <taxon>Ascomycota</taxon>
        <taxon>Pezizomycotina</taxon>
        <taxon>Eurotiomycetes</taxon>
        <taxon>Eurotiomycetidae</taxon>
        <taxon>Eurotiales</taxon>
        <taxon>Aspergillaceae</taxon>
        <taxon>Aspergillus</taxon>
        <taxon>Aspergillus subgen. Circumdati</taxon>
    </lineage>
</organism>
<dbReference type="EMBL" id="MSFM01000004">
    <property type="protein sequence ID" value="PKY05370.1"/>
    <property type="molecule type" value="Genomic_DNA"/>
</dbReference>
<name>A0A2I1D666_ASPC2</name>
<feature type="region of interest" description="Disordered" evidence="1">
    <location>
        <begin position="119"/>
        <end position="146"/>
    </location>
</feature>
<dbReference type="VEuPathDB" id="FungiDB:P168DRAFT_309706"/>
<feature type="compositionally biased region" description="Polar residues" evidence="1">
    <location>
        <begin position="1"/>
        <end position="13"/>
    </location>
</feature>
<dbReference type="GO" id="GO:0005737">
    <property type="term" value="C:cytoplasm"/>
    <property type="evidence" value="ECO:0007669"/>
    <property type="project" value="TreeGrafter"/>
</dbReference>
<protein>
    <recommendedName>
        <fullName evidence="2">25S rRNA (uridine-N(3))-methyltransferase BMT5-like domain-containing protein</fullName>
    </recommendedName>
</protein>
<dbReference type="InterPro" id="IPR019446">
    <property type="entry name" value="BMT5-like"/>
</dbReference>
<dbReference type="RefSeq" id="XP_024693964.1">
    <property type="nucleotide sequence ID" value="XM_024839329.1"/>
</dbReference>
<dbReference type="GO" id="GO:0070475">
    <property type="term" value="P:rRNA base methylation"/>
    <property type="evidence" value="ECO:0007669"/>
    <property type="project" value="InterPro"/>
</dbReference>
<evidence type="ECO:0000313" key="4">
    <source>
        <dbReference type="Proteomes" id="UP000234254"/>
    </source>
</evidence>
<keyword evidence="4" id="KW-1185">Reference proteome</keyword>
<feature type="domain" description="25S rRNA (uridine-N(3))-methyltransferase BMT5-like" evidence="2">
    <location>
        <begin position="64"/>
        <end position="339"/>
    </location>
</feature>